<sequence length="185" mass="19113">MRVKNPATVQMIRDIIEGNTPPARVPESENAAKVTESIGGAPLAEIFAADGKAVLNAACADKVKHALKLTAGGREYSFDGAAAAEIDLEGIAPSAWKNGRSGGLTVEGAGTYQFFVPAADGATRGVSEILLVADLADTAFGALHPITGKNAAVRVCVEQGVIMVYTGENARTPTNCAVSVRKLFD</sequence>
<gene>
    <name evidence="1" type="ORF">ESZ91_07110</name>
</gene>
<dbReference type="EMBL" id="SDOZ01000002">
    <property type="protein sequence ID" value="RXZ62154.1"/>
    <property type="molecule type" value="Genomic_DNA"/>
</dbReference>
<dbReference type="AlphaFoldDB" id="A0A4Q2KC45"/>
<evidence type="ECO:0000313" key="2">
    <source>
        <dbReference type="Proteomes" id="UP000291269"/>
    </source>
</evidence>
<comment type="caution">
    <text evidence="1">The sequence shown here is derived from an EMBL/GenBank/DDBJ whole genome shotgun (WGS) entry which is preliminary data.</text>
</comment>
<accession>A0A4Q2KC45</accession>
<evidence type="ECO:0000313" key="1">
    <source>
        <dbReference type="EMBL" id="RXZ62154.1"/>
    </source>
</evidence>
<reference evidence="1 2" key="1">
    <citation type="journal article" date="2019" name="Gut">
        <title>Antibiotics-induced monodominance of a novel gut bacterial order.</title>
        <authorList>
            <person name="Hildebrand F."/>
            <person name="Moitinho-Silva L."/>
            <person name="Blasche S."/>
            <person name="Jahn M.T."/>
            <person name="Gossmann T.I."/>
            <person name="Heuerta-Cepas J."/>
            <person name="Hercog R."/>
            <person name="Luetge M."/>
            <person name="Bahram M."/>
            <person name="Pryszlak A."/>
            <person name="Alves R.J."/>
            <person name="Waszak S.M."/>
            <person name="Zhu A."/>
            <person name="Ye L."/>
            <person name="Costea P.I."/>
            <person name="Aalvink S."/>
            <person name="Belzer C."/>
            <person name="Forslund S.K."/>
            <person name="Sunagawa S."/>
            <person name="Hentschel U."/>
            <person name="Merten C."/>
            <person name="Patil K.R."/>
            <person name="Benes V."/>
            <person name="Bork P."/>
        </authorList>
    </citation>
    <scope>NUCLEOTIDE SEQUENCE [LARGE SCALE GENOMIC DNA]</scope>
    <source>
        <strain evidence="1 2">HDS1380</strain>
    </source>
</reference>
<organism evidence="1 2">
    <name type="scientific">Candidatus Borkfalkia ceftriaxoniphila</name>
    <dbReference type="NCBI Taxonomy" id="2508949"/>
    <lineage>
        <taxon>Bacteria</taxon>
        <taxon>Bacillati</taxon>
        <taxon>Bacillota</taxon>
        <taxon>Clostridia</taxon>
        <taxon>Christensenellales</taxon>
        <taxon>Christensenellaceae</taxon>
        <taxon>Candidatus Borkfalkia</taxon>
    </lineage>
</organism>
<dbReference type="RefSeq" id="WP_129225571.1">
    <property type="nucleotide sequence ID" value="NZ_SDOZ01000002.1"/>
</dbReference>
<proteinExistence type="predicted"/>
<protein>
    <submittedName>
        <fullName evidence="1">Uncharacterized protein</fullName>
    </submittedName>
</protein>
<keyword evidence="2" id="KW-1185">Reference proteome</keyword>
<dbReference type="Proteomes" id="UP000291269">
    <property type="component" value="Unassembled WGS sequence"/>
</dbReference>
<name>A0A4Q2KC45_9FIRM</name>